<name>A0A1V0SL48_9VIRU</name>
<sequence length="80" mass="9248">MNTNKLNRKELQELCKLHGIKANLSNEEMIKCLQKKANHEEIPYKCKKLTWFDKNKSEIGLCVSMSALAVSLFCLYSIKN</sequence>
<dbReference type="EMBL" id="KY684113">
    <property type="protein sequence ID" value="ARF12442.1"/>
    <property type="molecule type" value="Genomic_DNA"/>
</dbReference>
<proteinExistence type="predicted"/>
<reference evidence="2" key="1">
    <citation type="journal article" date="2017" name="Science">
        <title>Giant viruses with an expanded complement of translation system components.</title>
        <authorList>
            <person name="Schulz F."/>
            <person name="Yutin N."/>
            <person name="Ivanova N.N."/>
            <person name="Ortega D.R."/>
            <person name="Lee T.K."/>
            <person name="Vierheilig J."/>
            <person name="Daims H."/>
            <person name="Horn M."/>
            <person name="Wagner M."/>
            <person name="Jensen G.J."/>
            <person name="Kyrpides N.C."/>
            <person name="Koonin E.V."/>
            <person name="Woyke T."/>
        </authorList>
    </citation>
    <scope>NUCLEOTIDE SEQUENCE</scope>
    <source>
        <strain evidence="2">KNV1</strain>
    </source>
</reference>
<evidence type="ECO:0000313" key="2">
    <source>
        <dbReference type="EMBL" id="ARF12442.1"/>
    </source>
</evidence>
<accession>A0A1V0SL48</accession>
<evidence type="ECO:0000256" key="1">
    <source>
        <dbReference type="SAM" id="Phobius"/>
    </source>
</evidence>
<keyword evidence="1" id="KW-1133">Transmembrane helix</keyword>
<protein>
    <recommendedName>
        <fullName evidence="3">SAP domain-containing protein</fullName>
    </recommendedName>
</protein>
<gene>
    <name evidence="2" type="ORF">Klosneuvirus_6_4</name>
</gene>
<keyword evidence="1" id="KW-0472">Membrane</keyword>
<organism evidence="2">
    <name type="scientific">Klosneuvirus KNV1</name>
    <dbReference type="NCBI Taxonomy" id="1977640"/>
    <lineage>
        <taxon>Viruses</taxon>
        <taxon>Varidnaviria</taxon>
        <taxon>Bamfordvirae</taxon>
        <taxon>Nucleocytoviricota</taxon>
        <taxon>Megaviricetes</taxon>
        <taxon>Imitervirales</taxon>
        <taxon>Mimiviridae</taxon>
        <taxon>Klosneuvirinae</taxon>
        <taxon>Klosneuvirus</taxon>
    </lineage>
</organism>
<feature type="transmembrane region" description="Helical" evidence="1">
    <location>
        <begin position="59"/>
        <end position="78"/>
    </location>
</feature>
<keyword evidence="1" id="KW-0812">Transmembrane</keyword>
<evidence type="ECO:0008006" key="3">
    <source>
        <dbReference type="Google" id="ProtNLM"/>
    </source>
</evidence>